<dbReference type="AlphaFoldDB" id="A0A3M4YSK7"/>
<evidence type="ECO:0000313" key="4">
    <source>
        <dbReference type="Proteomes" id="UP000271531"/>
    </source>
</evidence>
<accession>A0A3M4YSK7</accession>
<dbReference type="SUPFAM" id="SSF52540">
    <property type="entry name" value="P-loop containing nucleoside triphosphate hydrolases"/>
    <property type="match status" value="1"/>
</dbReference>
<dbReference type="EMBL" id="RBVA01000979">
    <property type="protein sequence ID" value="RMV84605.1"/>
    <property type="molecule type" value="Genomic_DNA"/>
</dbReference>
<evidence type="ECO:0000259" key="1">
    <source>
        <dbReference type="Pfam" id="PF13614"/>
    </source>
</evidence>
<protein>
    <recommendedName>
        <fullName evidence="1">AAA domain-containing protein</fullName>
    </recommendedName>
</protein>
<proteinExistence type="predicted"/>
<sequence>MQNLRLFRQIRRIAMSPFAVALMNSRIEHSMSRFRAAECAGVSERTWRSYEQGSRKPGKSVVRNFYNRSGIAMPSTTVQMLNATRSARVLSVTSLKGGVGKSPITVDIAACLVERGNTVAVITHDCCYEDGVSNGAQLKARSLVAGVDFFGYADLFFSVAEKETFAKRLRHIVDHGSPMDRSGLEFEMGGTLGSMVERIGSCQMFKDMKANYDYILLDLNLKVDLIRAHADLVAIIIDSSCPQSVDSAQRLNHRLLERKRGRRVPKCFGLVTRNDIGGRSQELEEYCGGLDISPDLAEGLEEQRFVSSKFRERILGDIKALPLTRLLTHLTNAHEIVIDKYNTDQPFMEGYTYFDSVLDISPGSHAADEIRRLTTEIVDLRL</sequence>
<dbReference type="Proteomes" id="UP000271531">
    <property type="component" value="Unassembled WGS sequence"/>
</dbReference>
<dbReference type="Gene3D" id="3.40.50.300">
    <property type="entry name" value="P-loop containing nucleotide triphosphate hydrolases"/>
    <property type="match status" value="1"/>
</dbReference>
<dbReference type="InterPro" id="IPR025669">
    <property type="entry name" value="AAA_dom"/>
</dbReference>
<evidence type="ECO:0000313" key="3">
    <source>
        <dbReference type="EMBL" id="RMV84605.1"/>
    </source>
</evidence>
<feature type="domain" description="AAA" evidence="1">
    <location>
        <begin position="88"/>
        <end position="230"/>
    </location>
</feature>
<reference evidence="4 5" key="1">
    <citation type="submission" date="2018-08" db="EMBL/GenBank/DDBJ databases">
        <title>Recombination of ecologically and evolutionarily significant loci maintains genetic cohesion in the Pseudomonas syringae species complex.</title>
        <authorList>
            <person name="Dillon M."/>
            <person name="Thakur S."/>
            <person name="Almeida R.N.D."/>
            <person name="Weir B.S."/>
            <person name="Guttman D.S."/>
        </authorList>
    </citation>
    <scope>NUCLEOTIDE SEQUENCE [LARGE SCALE GENOMIC DNA]</scope>
    <source>
        <strain evidence="2 5">ICMP 2851</strain>
        <strain evidence="3 4">ICMP 4525</strain>
    </source>
</reference>
<dbReference type="InterPro" id="IPR001387">
    <property type="entry name" value="Cro/C1-type_HTH"/>
</dbReference>
<dbReference type="Pfam" id="PF13614">
    <property type="entry name" value="AAA_31"/>
    <property type="match status" value="1"/>
</dbReference>
<evidence type="ECO:0000313" key="2">
    <source>
        <dbReference type="EMBL" id="RML75559.1"/>
    </source>
</evidence>
<name>A0A3M4YSK7_PSEAJ</name>
<comment type="caution">
    <text evidence="3">The sequence shown here is derived from an EMBL/GenBank/DDBJ whole genome shotgun (WGS) entry which is preliminary data.</text>
</comment>
<organism evidence="3 4">
    <name type="scientific">Pseudomonas amygdali pv. tabaci</name>
    <name type="common">Pseudomonas syringae pv. tabaci</name>
    <dbReference type="NCBI Taxonomy" id="322"/>
    <lineage>
        <taxon>Bacteria</taxon>
        <taxon>Pseudomonadati</taxon>
        <taxon>Pseudomonadota</taxon>
        <taxon>Gammaproteobacteria</taxon>
        <taxon>Pseudomonadales</taxon>
        <taxon>Pseudomonadaceae</taxon>
        <taxon>Pseudomonas</taxon>
        <taxon>Pseudomonas amygdali</taxon>
    </lineage>
</organism>
<evidence type="ECO:0000313" key="5">
    <source>
        <dbReference type="Proteomes" id="UP000280350"/>
    </source>
</evidence>
<dbReference type="EMBL" id="RBNX01000232">
    <property type="protein sequence ID" value="RML75559.1"/>
    <property type="molecule type" value="Genomic_DNA"/>
</dbReference>
<gene>
    <name evidence="3" type="ORF">ALP03_02052</name>
    <name evidence="2" type="ORF">ALQ89_01950</name>
</gene>
<dbReference type="CDD" id="cd00093">
    <property type="entry name" value="HTH_XRE"/>
    <property type="match status" value="1"/>
</dbReference>
<dbReference type="Proteomes" id="UP000280350">
    <property type="component" value="Unassembled WGS sequence"/>
</dbReference>
<dbReference type="InterPro" id="IPR027417">
    <property type="entry name" value="P-loop_NTPase"/>
</dbReference>